<comment type="similarity">
    <text evidence="2 6">Belongs to the DP1 family.</text>
</comment>
<dbReference type="RefSeq" id="XP_006682230.1">
    <property type="nucleotide sequence ID" value="XM_006682167.1"/>
</dbReference>
<feature type="transmembrane region" description="Helical" evidence="6">
    <location>
        <begin position="150"/>
        <end position="170"/>
    </location>
</feature>
<protein>
    <recommendedName>
        <fullName evidence="6">Protein YOP1</fullName>
    </recommendedName>
</protein>
<proteinExistence type="inferred from homology"/>
<dbReference type="HOGENOM" id="CLU_946597_0_0_1"/>
<evidence type="ECO:0000256" key="6">
    <source>
        <dbReference type="RuleBase" id="RU362006"/>
    </source>
</evidence>
<dbReference type="Proteomes" id="UP000007241">
    <property type="component" value="Unassembled WGS sequence"/>
</dbReference>
<evidence type="ECO:0000256" key="3">
    <source>
        <dbReference type="ARBA" id="ARBA00022692"/>
    </source>
</evidence>
<comment type="subcellular location">
    <subcellularLocation>
        <location evidence="1 6">Membrane</location>
        <topology evidence="1 6">Multi-pass membrane protein</topology>
    </subcellularLocation>
</comment>
<dbReference type="OrthoDB" id="10009287at2759"/>
<accession>F4PCG5</accession>
<evidence type="ECO:0000256" key="1">
    <source>
        <dbReference type="ARBA" id="ARBA00004141"/>
    </source>
</evidence>
<dbReference type="PANTHER" id="PTHR12300">
    <property type="entry name" value="HVA22-LIKE PROTEINS"/>
    <property type="match status" value="1"/>
</dbReference>
<dbReference type="PANTHER" id="PTHR12300:SF161">
    <property type="entry name" value="RECEPTOR EXPRESSION-ENHANCING PROTEIN"/>
    <property type="match status" value="1"/>
</dbReference>
<comment type="caution">
    <text evidence="6">Lacks conserved residue(s) required for the propagation of feature annotation.</text>
</comment>
<dbReference type="GeneID" id="18240973"/>
<dbReference type="STRING" id="684364.F4PCG5"/>
<dbReference type="InParanoid" id="F4PCG5"/>
<reference evidence="7 8" key="1">
    <citation type="submission" date="2009-12" db="EMBL/GenBank/DDBJ databases">
        <title>The draft genome of Batrachochytrium dendrobatidis.</title>
        <authorList>
            <consortium name="US DOE Joint Genome Institute (JGI-PGF)"/>
            <person name="Kuo A."/>
            <person name="Salamov A."/>
            <person name="Schmutz J."/>
            <person name="Lucas S."/>
            <person name="Pitluck S."/>
            <person name="Rosenblum E."/>
            <person name="Stajich J."/>
            <person name="Eisen M."/>
            <person name="Grigoriev I.V."/>
        </authorList>
    </citation>
    <scope>NUCLEOTIDE SEQUENCE [LARGE SCALE GENOMIC DNA]</scope>
    <source>
        <strain evidence="8">JAM81 / FGSC 10211</strain>
    </source>
</reference>
<keyword evidence="8" id="KW-1185">Reference proteome</keyword>
<evidence type="ECO:0000256" key="4">
    <source>
        <dbReference type="ARBA" id="ARBA00022989"/>
    </source>
</evidence>
<name>F4PCG5_BATDJ</name>
<gene>
    <name evidence="7" type="ORF">BATDEDRAFT_36094</name>
</gene>
<evidence type="ECO:0000313" key="7">
    <source>
        <dbReference type="EMBL" id="EGF77194.1"/>
    </source>
</evidence>
<dbReference type="InterPro" id="IPR004345">
    <property type="entry name" value="TB2_DP1_HVA22"/>
</dbReference>
<dbReference type="EMBL" id="GL882893">
    <property type="protein sequence ID" value="EGF77194.1"/>
    <property type="molecule type" value="Genomic_DNA"/>
</dbReference>
<evidence type="ECO:0000256" key="5">
    <source>
        <dbReference type="ARBA" id="ARBA00023136"/>
    </source>
</evidence>
<dbReference type="GO" id="GO:0016020">
    <property type="term" value="C:membrane"/>
    <property type="evidence" value="ECO:0007669"/>
    <property type="project" value="UniProtKB-SubCell"/>
</dbReference>
<feature type="transmembrane region" description="Helical" evidence="6">
    <location>
        <begin position="234"/>
        <end position="256"/>
    </location>
</feature>
<dbReference type="AlphaFoldDB" id="F4PCG5"/>
<keyword evidence="3 6" id="KW-0812">Transmembrane</keyword>
<sequence>MAEILPLDSVHSKPGMHSISTSLPLNQSDIHSLSSASYTSHSLSAVCEHPVAAAAEDDAIHITHLPSQPQLACADATSTPTQLNASPNLILSTSLAKLVVYLESCIPQGPHLPPSFGTLMATFHRYLTSINHAESRLARSKIMSSIETRFGIPAAVSTFLMAIAGSIAGQKILAKYPHQVATCVGVIYPAWCSIRAIEHPREDDDERWLTYWSVYGVLTLFDHMATYIQKKLRIYYIPKIVLMIWLAKYNGSLVVYRKLLRPFMFSIQKVLVQRRWIETPYNVTQEPQPYILKD</sequence>
<evidence type="ECO:0000256" key="2">
    <source>
        <dbReference type="ARBA" id="ARBA00008573"/>
    </source>
</evidence>
<keyword evidence="4 6" id="KW-1133">Transmembrane helix</keyword>
<dbReference type="Pfam" id="PF03134">
    <property type="entry name" value="TB2_DP1_HVA22"/>
    <property type="match status" value="1"/>
</dbReference>
<keyword evidence="5 6" id="KW-0472">Membrane</keyword>
<organism evidence="7 8">
    <name type="scientific">Batrachochytrium dendrobatidis (strain JAM81 / FGSC 10211)</name>
    <name type="common">Frog chytrid fungus</name>
    <dbReference type="NCBI Taxonomy" id="684364"/>
    <lineage>
        <taxon>Eukaryota</taxon>
        <taxon>Fungi</taxon>
        <taxon>Fungi incertae sedis</taxon>
        <taxon>Chytridiomycota</taxon>
        <taxon>Chytridiomycota incertae sedis</taxon>
        <taxon>Chytridiomycetes</taxon>
        <taxon>Rhizophydiales</taxon>
        <taxon>Rhizophydiales incertae sedis</taxon>
        <taxon>Batrachochytrium</taxon>
    </lineage>
</organism>
<evidence type="ECO:0000313" key="8">
    <source>
        <dbReference type="Proteomes" id="UP000007241"/>
    </source>
</evidence>